<protein>
    <recommendedName>
        <fullName evidence="6">SURF1-like protein</fullName>
    </recommendedName>
</protein>
<name>A0A2A6FSZ5_9MICO</name>
<dbReference type="PANTHER" id="PTHR23427">
    <property type="entry name" value="SURFEIT LOCUS PROTEIN"/>
    <property type="match status" value="1"/>
</dbReference>
<dbReference type="GO" id="GO:0005886">
    <property type="term" value="C:plasma membrane"/>
    <property type="evidence" value="ECO:0007669"/>
    <property type="project" value="UniProtKB-SubCell"/>
</dbReference>
<comment type="caution">
    <text evidence="8">The sequence shown here is derived from an EMBL/GenBank/DDBJ whole genome shotgun (WGS) entry which is preliminary data.</text>
</comment>
<evidence type="ECO:0000256" key="2">
    <source>
        <dbReference type="ARBA" id="ARBA00007165"/>
    </source>
</evidence>
<evidence type="ECO:0000256" key="7">
    <source>
        <dbReference type="SAM" id="MobiDB-lite"/>
    </source>
</evidence>
<evidence type="ECO:0000256" key="6">
    <source>
        <dbReference type="RuleBase" id="RU363076"/>
    </source>
</evidence>
<feature type="region of interest" description="Disordered" evidence="7">
    <location>
        <begin position="287"/>
        <end position="324"/>
    </location>
</feature>
<keyword evidence="3 6" id="KW-0812">Transmembrane</keyword>
<evidence type="ECO:0000256" key="3">
    <source>
        <dbReference type="ARBA" id="ARBA00022692"/>
    </source>
</evidence>
<dbReference type="Proteomes" id="UP000219994">
    <property type="component" value="Unassembled WGS sequence"/>
</dbReference>
<evidence type="ECO:0000313" key="8">
    <source>
        <dbReference type="EMBL" id="PDQ35553.1"/>
    </source>
</evidence>
<keyword evidence="4 6" id="KW-1133">Transmembrane helix</keyword>
<dbReference type="PANTHER" id="PTHR23427:SF2">
    <property type="entry name" value="SURFEIT LOCUS PROTEIN 1"/>
    <property type="match status" value="1"/>
</dbReference>
<comment type="caution">
    <text evidence="6">Lacks conserved residue(s) required for the propagation of feature annotation.</text>
</comment>
<gene>
    <name evidence="8" type="ORF">B5766_05715</name>
</gene>
<dbReference type="Pfam" id="PF02104">
    <property type="entry name" value="SURF1"/>
    <property type="match status" value="1"/>
</dbReference>
<dbReference type="PROSITE" id="PS50895">
    <property type="entry name" value="SURF1"/>
    <property type="match status" value="1"/>
</dbReference>
<feature type="region of interest" description="Disordered" evidence="7">
    <location>
        <begin position="412"/>
        <end position="449"/>
    </location>
</feature>
<feature type="transmembrane region" description="Helical" evidence="6">
    <location>
        <begin position="97"/>
        <end position="117"/>
    </location>
</feature>
<comment type="similarity">
    <text evidence="2 6">Belongs to the SURF1 family.</text>
</comment>
<dbReference type="EMBL" id="NAEP01000032">
    <property type="protein sequence ID" value="PDQ35553.1"/>
    <property type="molecule type" value="Genomic_DNA"/>
</dbReference>
<dbReference type="CDD" id="cd06662">
    <property type="entry name" value="SURF1"/>
    <property type="match status" value="1"/>
</dbReference>
<dbReference type="InterPro" id="IPR045214">
    <property type="entry name" value="Surf1/Surf4"/>
</dbReference>
<evidence type="ECO:0000313" key="9">
    <source>
        <dbReference type="Proteomes" id="UP000219994"/>
    </source>
</evidence>
<accession>A0A2A6FSZ5</accession>
<comment type="subcellular location">
    <subcellularLocation>
        <location evidence="6">Cell membrane</location>
        <topology evidence="6">Multi-pass membrane protein</topology>
    </subcellularLocation>
    <subcellularLocation>
        <location evidence="1">Membrane</location>
    </subcellularLocation>
</comment>
<dbReference type="InterPro" id="IPR002994">
    <property type="entry name" value="Surf1/Shy1"/>
</dbReference>
<dbReference type="AlphaFoldDB" id="A0A2A6FSZ5"/>
<keyword evidence="5 6" id="KW-0472">Membrane</keyword>
<evidence type="ECO:0000256" key="1">
    <source>
        <dbReference type="ARBA" id="ARBA00004370"/>
    </source>
</evidence>
<proteinExistence type="inferred from homology"/>
<evidence type="ECO:0000256" key="4">
    <source>
        <dbReference type="ARBA" id="ARBA00022989"/>
    </source>
</evidence>
<evidence type="ECO:0000256" key="5">
    <source>
        <dbReference type="ARBA" id="ARBA00023136"/>
    </source>
</evidence>
<feature type="region of interest" description="Disordered" evidence="7">
    <location>
        <begin position="23"/>
        <end position="83"/>
    </location>
</feature>
<reference evidence="9" key="1">
    <citation type="submission" date="2017-03" db="EMBL/GenBank/DDBJ databases">
        <authorList>
            <person name="Lund M.B."/>
        </authorList>
    </citation>
    <scope>NUCLEOTIDE SEQUENCE [LARGE SCALE GENOMIC DNA]</scope>
</reference>
<sequence length="449" mass="47356">MTRSRARKLNPCRCRNTMPEQNRLVTGQNGPVIGRNRPVIGKNEPVTGKNEPVTGQSTPALFDARTPGGAVTSPHEVPSPAATRGSGQWRFLISRRWAGYLSLTIVFAVVCSLLGLWQFARRAEAQAEIARINANYDSPAVPVSEVLPTLTSFAAVDRWKVVSLSGEYLTAEQVVIRNRPLGGNNGFEVVTPFRLDDNSVFMINRGWIAPNSKGRPGAVTPPPSGRIEVTARLKGTEGRIAGRTSVGAELATIDLAELAQRVAAAGGGTSSYTGAYGLLIPQPNGASGNTTPSVVSSGASGLGAGGDAPSSGATPTVPQAAPRPALDEGPHLSYALQWFVFATMGFVGLGWAANRERTTELELRDTHNNSRDAAAAVRVHGGTVFSANGAPTPSGTPIGNFPEELTSVGVRAPSGAPRYPRPITRHRAKKVNVDSEYEDSVLDSATHTR</sequence>
<keyword evidence="6" id="KW-1003">Cell membrane</keyword>
<organism evidence="8 9">
    <name type="scientific">Candidatus Lumbricidiphila eiseniae</name>
    <dbReference type="NCBI Taxonomy" id="1969409"/>
    <lineage>
        <taxon>Bacteria</taxon>
        <taxon>Bacillati</taxon>
        <taxon>Actinomycetota</taxon>
        <taxon>Actinomycetes</taxon>
        <taxon>Micrococcales</taxon>
        <taxon>Microbacteriaceae</taxon>
        <taxon>Candidatus Lumbricidiphila</taxon>
    </lineage>
</organism>